<name>A0A5N5F3V5_9ROSA</name>
<accession>A0A5N5F3V5</accession>
<evidence type="ECO:0000256" key="1">
    <source>
        <dbReference type="SAM" id="MobiDB-lite"/>
    </source>
</evidence>
<evidence type="ECO:0000256" key="2">
    <source>
        <dbReference type="SAM" id="Phobius"/>
    </source>
</evidence>
<organism evidence="3 4">
    <name type="scientific">Pyrus ussuriensis x Pyrus communis</name>
    <dbReference type="NCBI Taxonomy" id="2448454"/>
    <lineage>
        <taxon>Eukaryota</taxon>
        <taxon>Viridiplantae</taxon>
        <taxon>Streptophyta</taxon>
        <taxon>Embryophyta</taxon>
        <taxon>Tracheophyta</taxon>
        <taxon>Spermatophyta</taxon>
        <taxon>Magnoliopsida</taxon>
        <taxon>eudicotyledons</taxon>
        <taxon>Gunneridae</taxon>
        <taxon>Pentapetalae</taxon>
        <taxon>rosids</taxon>
        <taxon>fabids</taxon>
        <taxon>Rosales</taxon>
        <taxon>Rosaceae</taxon>
        <taxon>Amygdaloideae</taxon>
        <taxon>Maleae</taxon>
        <taxon>Pyrus</taxon>
    </lineage>
</organism>
<feature type="transmembrane region" description="Helical" evidence="2">
    <location>
        <begin position="525"/>
        <end position="545"/>
    </location>
</feature>
<proteinExistence type="predicted"/>
<comment type="caution">
    <text evidence="3">The sequence shown here is derived from an EMBL/GenBank/DDBJ whole genome shotgun (WGS) entry which is preliminary data.</text>
</comment>
<feature type="region of interest" description="Disordered" evidence="1">
    <location>
        <begin position="492"/>
        <end position="518"/>
    </location>
</feature>
<sequence length="566" mass="63978">MVFFEERTKFFLTTSAHFDTRPLERTELRVCLGRSPKILVTTSSAKTPKKSRVYSSHQSPKVSVPRDSGTVGYRSPRLSVSMDRSSNNAFRSRFDGHPDKAASIGRPDGEVPRIPKISRTVELRGPKGRIMVLVAEHHKLRVIMSSSLSMVISMVASLMASSPSKRSVLIALRSMKPLHLLHSSDNFEMKEAIGEDSKVCVGLEGHYFEADWFPIQVSVEKGFRILTGRGHLISPFDEVRTWKSNKKETYHALVVDDRFDYNPWKMKENESNKETYHPLACSDEEFQPFKAHSRKDKTDPRHGNGFPDYQRPLYMEGQINDVFIIRALVDTSFPISILPLAVLTAASMPTNNNEETIEYIKINLKIDRIRSSTKFYMVYHALLGRPWINKHRLVTLHLPLDGSIAVVEKLEEVNLSDDHSEKKELVSLLKEFKDVFSCCYEQMPCLDPNLGRALGSVEESAKEMSSIWVEDEPQEMCIQCFLMQVPGLPNTSKRHRCRSREGAHHRSPHATDKRKKAEKFDGESVLHSVIITGLVAAIGAFVNCSGKGMNSYGLRNAMKPINGSNS</sequence>
<protein>
    <submittedName>
        <fullName evidence="3">Uncharacterized protein</fullName>
    </submittedName>
</protein>
<keyword evidence="4" id="KW-1185">Reference proteome</keyword>
<keyword evidence="2" id="KW-0472">Membrane</keyword>
<evidence type="ECO:0000313" key="3">
    <source>
        <dbReference type="EMBL" id="KAB2597443.1"/>
    </source>
</evidence>
<dbReference type="OrthoDB" id="1736143at2759"/>
<feature type="region of interest" description="Disordered" evidence="1">
    <location>
        <begin position="42"/>
        <end position="111"/>
    </location>
</feature>
<feature type="compositionally biased region" description="Basic residues" evidence="1">
    <location>
        <begin position="505"/>
        <end position="517"/>
    </location>
</feature>
<keyword evidence="2" id="KW-0812">Transmembrane</keyword>
<dbReference type="AlphaFoldDB" id="A0A5N5F3V5"/>
<dbReference type="Proteomes" id="UP000327157">
    <property type="component" value="Chromosome 1"/>
</dbReference>
<keyword evidence="2" id="KW-1133">Transmembrane helix</keyword>
<evidence type="ECO:0000313" key="4">
    <source>
        <dbReference type="Proteomes" id="UP000327157"/>
    </source>
</evidence>
<reference evidence="4" key="2">
    <citation type="submission" date="2019-10" db="EMBL/GenBank/DDBJ databases">
        <title>A de novo genome assembly of a pear dwarfing rootstock.</title>
        <authorList>
            <person name="Wang F."/>
            <person name="Wang J."/>
            <person name="Li S."/>
            <person name="Zhang Y."/>
            <person name="Fang M."/>
            <person name="Ma L."/>
            <person name="Zhao Y."/>
            <person name="Jiang S."/>
        </authorList>
    </citation>
    <scope>NUCLEOTIDE SEQUENCE [LARGE SCALE GENOMIC DNA]</scope>
</reference>
<gene>
    <name evidence="3" type="ORF">D8674_000363</name>
</gene>
<reference evidence="3 4" key="3">
    <citation type="submission" date="2019-11" db="EMBL/GenBank/DDBJ databases">
        <title>A de novo genome assembly of a pear dwarfing rootstock.</title>
        <authorList>
            <person name="Wang F."/>
            <person name="Wang J."/>
            <person name="Li S."/>
            <person name="Zhang Y."/>
            <person name="Fang M."/>
            <person name="Ma L."/>
            <person name="Zhao Y."/>
            <person name="Jiang S."/>
        </authorList>
    </citation>
    <scope>NUCLEOTIDE SEQUENCE [LARGE SCALE GENOMIC DNA]</scope>
    <source>
        <strain evidence="3">S2</strain>
        <tissue evidence="3">Leaf</tissue>
    </source>
</reference>
<reference evidence="3 4" key="1">
    <citation type="submission" date="2019-09" db="EMBL/GenBank/DDBJ databases">
        <authorList>
            <person name="Ou C."/>
        </authorList>
    </citation>
    <scope>NUCLEOTIDE SEQUENCE [LARGE SCALE GENOMIC DNA]</scope>
    <source>
        <strain evidence="3">S2</strain>
        <tissue evidence="3">Leaf</tissue>
    </source>
</reference>
<dbReference type="EMBL" id="SMOL01000768">
    <property type="protein sequence ID" value="KAB2597443.1"/>
    <property type="molecule type" value="Genomic_DNA"/>
</dbReference>